<protein>
    <submittedName>
        <fullName evidence="2">Uncharacterized protein</fullName>
    </submittedName>
</protein>
<dbReference type="EMBL" id="RBNJ01012626">
    <property type="protein sequence ID" value="RUS25575.1"/>
    <property type="molecule type" value="Genomic_DNA"/>
</dbReference>
<reference evidence="2 3" key="1">
    <citation type="journal article" date="2018" name="New Phytol.">
        <title>Phylogenomics of Endogonaceae and evolution of mycorrhizas within Mucoromycota.</title>
        <authorList>
            <person name="Chang Y."/>
            <person name="Desiro A."/>
            <person name="Na H."/>
            <person name="Sandor L."/>
            <person name="Lipzen A."/>
            <person name="Clum A."/>
            <person name="Barry K."/>
            <person name="Grigoriev I.V."/>
            <person name="Martin F.M."/>
            <person name="Stajich J.E."/>
            <person name="Smith M.E."/>
            <person name="Bonito G."/>
            <person name="Spatafora J.W."/>
        </authorList>
    </citation>
    <scope>NUCLEOTIDE SEQUENCE [LARGE SCALE GENOMIC DNA]</scope>
    <source>
        <strain evidence="2 3">AD002</strain>
    </source>
</reference>
<comment type="caution">
    <text evidence="2">The sequence shown here is derived from an EMBL/GenBank/DDBJ whole genome shotgun (WGS) entry which is preliminary data.</text>
</comment>
<dbReference type="AlphaFoldDB" id="A0A433Q717"/>
<evidence type="ECO:0000313" key="3">
    <source>
        <dbReference type="Proteomes" id="UP000274822"/>
    </source>
</evidence>
<sequence>MARKNVLANNKFYQKELLLLPFESFRLVAAKRTNPDTVLHELQVRKKSARRYVFCAHKHPSREHTDEQKQSSLPSRPEPEQHCSTDLTILTLSKPKTPSQTLTLITAPTNRGWVGGWWCNGRTQWRQMLGGRHPRLKVSHEGPFGASGSVGLWGPRWWGSELRGRRR</sequence>
<name>A0A433Q717_9FUNG</name>
<organism evidence="2 3">
    <name type="scientific">Jimgerdemannia flammicorona</name>
    <dbReference type="NCBI Taxonomy" id="994334"/>
    <lineage>
        <taxon>Eukaryota</taxon>
        <taxon>Fungi</taxon>
        <taxon>Fungi incertae sedis</taxon>
        <taxon>Mucoromycota</taxon>
        <taxon>Mucoromycotina</taxon>
        <taxon>Endogonomycetes</taxon>
        <taxon>Endogonales</taxon>
        <taxon>Endogonaceae</taxon>
        <taxon>Jimgerdemannia</taxon>
    </lineage>
</organism>
<feature type="region of interest" description="Disordered" evidence="1">
    <location>
        <begin position="57"/>
        <end position="82"/>
    </location>
</feature>
<evidence type="ECO:0000256" key="1">
    <source>
        <dbReference type="SAM" id="MobiDB-lite"/>
    </source>
</evidence>
<accession>A0A433Q717</accession>
<dbReference type="Proteomes" id="UP000274822">
    <property type="component" value="Unassembled WGS sequence"/>
</dbReference>
<gene>
    <name evidence="2" type="ORF">BC938DRAFT_471943</name>
</gene>
<evidence type="ECO:0000313" key="2">
    <source>
        <dbReference type="EMBL" id="RUS25575.1"/>
    </source>
</evidence>
<proteinExistence type="predicted"/>
<keyword evidence="3" id="KW-1185">Reference proteome</keyword>